<sequence length="199" mass="21064">MRLWRRSRPFWGGLFIVAAGLELLSIPLAVNALPVAVMFGRVGAGFLIALTLVIAGVLVWLQPGQRMFLGLVSVLLSMASFVYSNLGGFLIGMLMGLLGGMLTMAWTPVSLPANRLDRVTVRGLLAAARRAPDLLTATRRKPGLLATARGKPGLLATARRKPGVLTATRQKPGVLAATGRGTGRDVAEPRPLDTFDALG</sequence>
<dbReference type="EMBL" id="LT559118">
    <property type="protein sequence ID" value="SBO97290.1"/>
    <property type="molecule type" value="Genomic_DNA"/>
</dbReference>
<feature type="transmembrane region" description="Helical" evidence="2">
    <location>
        <begin position="67"/>
        <end position="83"/>
    </location>
</feature>
<feature type="transmembrane region" description="Helical" evidence="2">
    <location>
        <begin position="42"/>
        <end position="60"/>
    </location>
</feature>
<feature type="compositionally biased region" description="Basic and acidic residues" evidence="1">
    <location>
        <begin position="182"/>
        <end position="193"/>
    </location>
</feature>
<dbReference type="RefSeq" id="WP_225266063.1">
    <property type="nucleotide sequence ID" value="NZ_CP084058.1"/>
</dbReference>
<proteinExistence type="predicted"/>
<gene>
    <name evidence="3" type="ORF">BN4615_P6806</name>
</gene>
<evidence type="ECO:0000256" key="1">
    <source>
        <dbReference type="SAM" id="MobiDB-lite"/>
    </source>
</evidence>
<organism evidence="3">
    <name type="scientific">Nonomuraea gerenzanensis</name>
    <dbReference type="NCBI Taxonomy" id="93944"/>
    <lineage>
        <taxon>Bacteria</taxon>
        <taxon>Bacillati</taxon>
        <taxon>Actinomycetota</taxon>
        <taxon>Actinomycetes</taxon>
        <taxon>Streptosporangiales</taxon>
        <taxon>Streptosporangiaceae</taxon>
        <taxon>Nonomuraea</taxon>
    </lineage>
</organism>
<protein>
    <recommendedName>
        <fullName evidence="4">Integral membrane protein</fullName>
    </recommendedName>
</protein>
<dbReference type="InterPro" id="IPR046096">
    <property type="entry name" value="DUF6114"/>
</dbReference>
<name>A0A1M4EEP9_9ACTN</name>
<keyword evidence="2" id="KW-0472">Membrane</keyword>
<evidence type="ECO:0008006" key="4">
    <source>
        <dbReference type="Google" id="ProtNLM"/>
    </source>
</evidence>
<keyword evidence="2" id="KW-0812">Transmembrane</keyword>
<keyword evidence="2" id="KW-1133">Transmembrane helix</keyword>
<dbReference type="AlphaFoldDB" id="A0A1M4EEP9"/>
<reference evidence="3" key="1">
    <citation type="submission" date="2016-04" db="EMBL/GenBank/DDBJ databases">
        <authorList>
            <person name="Evans L.H."/>
            <person name="Alamgir A."/>
            <person name="Owens N."/>
            <person name="Weber N.D."/>
            <person name="Virtaneva K."/>
            <person name="Barbian K."/>
            <person name="Babar A."/>
            <person name="Rosenke K."/>
        </authorList>
    </citation>
    <scope>NUCLEOTIDE SEQUENCE</scope>
    <source>
        <strain evidence="3">Nono1</strain>
    </source>
</reference>
<dbReference type="Pfam" id="PF19609">
    <property type="entry name" value="DUF6114"/>
    <property type="match status" value="1"/>
</dbReference>
<evidence type="ECO:0000313" key="3">
    <source>
        <dbReference type="EMBL" id="SBO97290.1"/>
    </source>
</evidence>
<accession>A0A1M4EEP9</accession>
<evidence type="ECO:0000256" key="2">
    <source>
        <dbReference type="SAM" id="Phobius"/>
    </source>
</evidence>
<feature type="region of interest" description="Disordered" evidence="1">
    <location>
        <begin position="173"/>
        <end position="199"/>
    </location>
</feature>